<dbReference type="InterPro" id="IPR036388">
    <property type="entry name" value="WH-like_DNA-bd_sf"/>
</dbReference>
<dbReference type="GeneID" id="57144519"/>
<dbReference type="PROSITE" id="PS00894">
    <property type="entry name" value="HTH_DEOR_1"/>
    <property type="match status" value="1"/>
</dbReference>
<dbReference type="InterPro" id="IPR037171">
    <property type="entry name" value="NagB/RpiA_transferase-like"/>
</dbReference>
<dbReference type="InterPro" id="IPR018356">
    <property type="entry name" value="Tscrpt_reg_HTH_DeoR_CS"/>
</dbReference>
<dbReference type="SUPFAM" id="SSF46785">
    <property type="entry name" value="Winged helix' DNA-binding domain"/>
    <property type="match status" value="1"/>
</dbReference>
<dbReference type="InterPro" id="IPR036390">
    <property type="entry name" value="WH_DNA-bd_sf"/>
</dbReference>
<keyword evidence="2" id="KW-0678">Repressor</keyword>
<dbReference type="PANTHER" id="PTHR30363">
    <property type="entry name" value="HTH-TYPE TRANSCRIPTIONAL REGULATOR SRLR-RELATED"/>
    <property type="match status" value="1"/>
</dbReference>
<evidence type="ECO:0000259" key="8">
    <source>
        <dbReference type="PROSITE" id="PS51000"/>
    </source>
</evidence>
<dbReference type="PROSITE" id="PS51000">
    <property type="entry name" value="HTH_DEOR_2"/>
    <property type="match status" value="1"/>
</dbReference>
<protein>
    <recommendedName>
        <fullName evidence="1">Lactose phosphotransferase system repressor</fullName>
    </recommendedName>
</protein>
<proteinExistence type="predicted"/>
<dbReference type="Gene3D" id="1.10.10.10">
    <property type="entry name" value="Winged helix-like DNA-binding domain superfamily/Winged helix DNA-binding domain"/>
    <property type="match status" value="1"/>
</dbReference>
<feature type="region of interest" description="Disordered" evidence="7">
    <location>
        <begin position="53"/>
        <end position="72"/>
    </location>
</feature>
<comment type="function">
    <text evidence="6">Repressor of the lactose catabolism operon. Galactose-6-phosphate is the inducer.</text>
</comment>
<dbReference type="AlphaFoldDB" id="A0A4Y3QN18"/>
<dbReference type="Pfam" id="PF08220">
    <property type="entry name" value="HTH_DeoR"/>
    <property type="match status" value="1"/>
</dbReference>
<evidence type="ECO:0000256" key="5">
    <source>
        <dbReference type="ARBA" id="ARBA00023163"/>
    </source>
</evidence>
<dbReference type="InterPro" id="IPR014036">
    <property type="entry name" value="DeoR-like_C"/>
</dbReference>
<keyword evidence="4" id="KW-0238">DNA-binding</keyword>
<dbReference type="SUPFAM" id="SSF100950">
    <property type="entry name" value="NagB/RpiA/CoA transferase-like"/>
    <property type="match status" value="1"/>
</dbReference>
<dbReference type="Proteomes" id="UP000319525">
    <property type="component" value="Unassembled WGS sequence"/>
</dbReference>
<dbReference type="EMBL" id="BJML01000005">
    <property type="protein sequence ID" value="GEB45888.1"/>
    <property type="molecule type" value="Genomic_DNA"/>
</dbReference>
<evidence type="ECO:0000256" key="3">
    <source>
        <dbReference type="ARBA" id="ARBA00023015"/>
    </source>
</evidence>
<dbReference type="Pfam" id="PF00455">
    <property type="entry name" value="DeoRC"/>
    <property type="match status" value="1"/>
</dbReference>
<evidence type="ECO:0000313" key="10">
    <source>
        <dbReference type="Proteomes" id="UP000319525"/>
    </source>
</evidence>
<dbReference type="PANTHER" id="PTHR30363:SF4">
    <property type="entry name" value="GLYCEROL-3-PHOSPHATE REGULON REPRESSOR"/>
    <property type="match status" value="1"/>
</dbReference>
<keyword evidence="5" id="KW-0804">Transcription</keyword>
<keyword evidence="3" id="KW-0805">Transcription regulation</keyword>
<dbReference type="SMART" id="SM00420">
    <property type="entry name" value="HTH_DEOR"/>
    <property type="match status" value="1"/>
</dbReference>
<dbReference type="GO" id="GO:0003700">
    <property type="term" value="F:DNA-binding transcription factor activity"/>
    <property type="evidence" value="ECO:0007669"/>
    <property type="project" value="InterPro"/>
</dbReference>
<dbReference type="InterPro" id="IPR001034">
    <property type="entry name" value="DeoR_HTH"/>
</dbReference>
<organism evidence="9 10">
    <name type="scientific">Microbacterium testaceum</name>
    <name type="common">Aureobacterium testaceum</name>
    <name type="synonym">Brevibacterium testaceum</name>
    <dbReference type="NCBI Taxonomy" id="2033"/>
    <lineage>
        <taxon>Bacteria</taxon>
        <taxon>Bacillati</taxon>
        <taxon>Actinomycetota</taxon>
        <taxon>Actinomycetes</taxon>
        <taxon>Micrococcales</taxon>
        <taxon>Microbacteriaceae</taxon>
        <taxon>Microbacterium</taxon>
    </lineage>
</organism>
<gene>
    <name evidence="9" type="ORF">MTE01_18330</name>
</gene>
<dbReference type="PRINTS" id="PR00037">
    <property type="entry name" value="HTHLACR"/>
</dbReference>
<reference evidence="9 10" key="1">
    <citation type="submission" date="2019-06" db="EMBL/GenBank/DDBJ databases">
        <title>Whole genome shotgun sequence of Microbacterium testaceum NBRC 12675.</title>
        <authorList>
            <person name="Hosoyama A."/>
            <person name="Uohara A."/>
            <person name="Ohji S."/>
            <person name="Ichikawa N."/>
        </authorList>
    </citation>
    <scope>NUCLEOTIDE SEQUENCE [LARGE SCALE GENOMIC DNA]</scope>
    <source>
        <strain evidence="9 10">NBRC 12675</strain>
    </source>
</reference>
<comment type="caution">
    <text evidence="9">The sequence shown here is derived from an EMBL/GenBank/DDBJ whole genome shotgun (WGS) entry which is preliminary data.</text>
</comment>
<evidence type="ECO:0000256" key="7">
    <source>
        <dbReference type="SAM" id="MobiDB-lite"/>
    </source>
</evidence>
<evidence type="ECO:0000256" key="1">
    <source>
        <dbReference type="ARBA" id="ARBA00021390"/>
    </source>
</evidence>
<name>A0A4Y3QN18_MICTE</name>
<sequence length="250" mass="26674">MLTHQREAAIVERLEAVGSVTVDELSRLLGVSGTTIRRDLERLEQRAHLRRVHGGATIARTPESGQDGELDDDTREKEALARATADLIVDGQVVLLDIGITTRRLARHLRGRPVTVITNSLAVLDALGDDDVASLVLLGGMVGGKTRTLIGPFTEQALGRVHADIAVISSTGVKNEGAVVTDLTHEATIKGRMREAADRSILVANTSKFPGSGSYRIASLGDFDTIVTTDRVESTALTRAARGGVEVIRT</sequence>
<dbReference type="SMART" id="SM01134">
    <property type="entry name" value="DeoRC"/>
    <property type="match status" value="1"/>
</dbReference>
<evidence type="ECO:0000313" key="9">
    <source>
        <dbReference type="EMBL" id="GEB45888.1"/>
    </source>
</evidence>
<evidence type="ECO:0000256" key="6">
    <source>
        <dbReference type="ARBA" id="ARBA00024937"/>
    </source>
</evidence>
<dbReference type="RefSeq" id="WP_246078156.1">
    <property type="nucleotide sequence ID" value="NZ_BJML01000005.1"/>
</dbReference>
<feature type="domain" description="HTH deoR-type" evidence="8">
    <location>
        <begin position="3"/>
        <end position="58"/>
    </location>
</feature>
<dbReference type="InterPro" id="IPR050313">
    <property type="entry name" value="Carb_Metab_HTH_regulators"/>
</dbReference>
<evidence type="ECO:0000256" key="2">
    <source>
        <dbReference type="ARBA" id="ARBA00022491"/>
    </source>
</evidence>
<dbReference type="GO" id="GO:0003677">
    <property type="term" value="F:DNA binding"/>
    <property type="evidence" value="ECO:0007669"/>
    <property type="project" value="UniProtKB-KW"/>
</dbReference>
<evidence type="ECO:0000256" key="4">
    <source>
        <dbReference type="ARBA" id="ARBA00023125"/>
    </source>
</evidence>
<accession>A0A4Y3QN18</accession>